<dbReference type="Gene3D" id="3.40.109.10">
    <property type="entry name" value="NADH Oxidase"/>
    <property type="match status" value="1"/>
</dbReference>
<dbReference type="Pfam" id="PF00881">
    <property type="entry name" value="Nitroreductase"/>
    <property type="match status" value="1"/>
</dbReference>
<dbReference type="AlphaFoldDB" id="A0A437QE25"/>
<dbReference type="SUPFAM" id="SSF55469">
    <property type="entry name" value="FMN-dependent nitroreductase-like"/>
    <property type="match status" value="1"/>
</dbReference>
<proteinExistence type="inferred from homology"/>
<dbReference type="EMBL" id="SACQ01000001">
    <property type="protein sequence ID" value="RVU32787.1"/>
    <property type="molecule type" value="Genomic_DNA"/>
</dbReference>
<keyword evidence="2" id="KW-0560">Oxidoreductase</keyword>
<dbReference type="GO" id="GO:0016491">
    <property type="term" value="F:oxidoreductase activity"/>
    <property type="evidence" value="ECO:0007669"/>
    <property type="project" value="UniProtKB-KW"/>
</dbReference>
<dbReference type="InterPro" id="IPR000415">
    <property type="entry name" value="Nitroreductase-like"/>
</dbReference>
<comment type="caution">
    <text evidence="4">The sequence shown here is derived from an EMBL/GenBank/DDBJ whole genome shotgun (WGS) entry which is preliminary data.</text>
</comment>
<dbReference type="RefSeq" id="WP_127692955.1">
    <property type="nucleotide sequence ID" value="NZ_SACQ01000001.1"/>
</dbReference>
<dbReference type="Proteomes" id="UP000282818">
    <property type="component" value="Unassembled WGS sequence"/>
</dbReference>
<protein>
    <submittedName>
        <fullName evidence="4">Nitroreductase family protein</fullName>
    </submittedName>
</protein>
<evidence type="ECO:0000256" key="2">
    <source>
        <dbReference type="ARBA" id="ARBA00023002"/>
    </source>
</evidence>
<reference evidence="4 5" key="1">
    <citation type="submission" date="2019-01" db="EMBL/GenBank/DDBJ databases">
        <authorList>
            <person name="Chen W.-M."/>
        </authorList>
    </citation>
    <scope>NUCLEOTIDE SEQUENCE [LARGE SCALE GENOMIC DNA]</scope>
    <source>
        <strain evidence="4 5">HPM-16</strain>
    </source>
</reference>
<evidence type="ECO:0000313" key="4">
    <source>
        <dbReference type="EMBL" id="RVU32787.1"/>
    </source>
</evidence>
<organism evidence="4 5">
    <name type="scientific">Neptunomonas marina</name>
    <dbReference type="NCBI Taxonomy" id="1815562"/>
    <lineage>
        <taxon>Bacteria</taxon>
        <taxon>Pseudomonadati</taxon>
        <taxon>Pseudomonadota</taxon>
        <taxon>Gammaproteobacteria</taxon>
        <taxon>Oceanospirillales</taxon>
        <taxon>Oceanospirillaceae</taxon>
        <taxon>Neptunomonas</taxon>
    </lineage>
</organism>
<dbReference type="CDD" id="cd02137">
    <property type="entry name" value="MhqN-like"/>
    <property type="match status" value="1"/>
</dbReference>
<gene>
    <name evidence="4" type="ORF">EOE65_03775</name>
</gene>
<evidence type="ECO:0000256" key="1">
    <source>
        <dbReference type="ARBA" id="ARBA00007118"/>
    </source>
</evidence>
<keyword evidence="5" id="KW-1185">Reference proteome</keyword>
<evidence type="ECO:0000313" key="5">
    <source>
        <dbReference type="Proteomes" id="UP000282818"/>
    </source>
</evidence>
<sequence>MDLFTAIETRRAVKHYDPSAPVAPEAFEKIMQATLRSPTSYNIQHWRFVRVQDTTLREQIQDAAWGQTQITEAGELIVLCADTQAWRNQPQRYYRNTDADTRRVLLEMLHNFYVDQPQRQHDEALRSCGIAAQTFMLAASGLGYATCPMIGFDNDKVAQLINLPKDHIIAMLITLGKAAKPAHPRAGQLSLSDVLVVDRF</sequence>
<evidence type="ECO:0000259" key="3">
    <source>
        <dbReference type="Pfam" id="PF00881"/>
    </source>
</evidence>
<feature type="domain" description="Nitroreductase" evidence="3">
    <location>
        <begin position="7"/>
        <end position="177"/>
    </location>
</feature>
<dbReference type="PANTHER" id="PTHR43673:SF12">
    <property type="entry name" value="PROTEIN DRGA"/>
    <property type="match status" value="1"/>
</dbReference>
<dbReference type="InterPro" id="IPR029479">
    <property type="entry name" value="Nitroreductase"/>
</dbReference>
<name>A0A437QE25_9GAMM</name>
<comment type="similarity">
    <text evidence="1">Belongs to the nitroreductase family.</text>
</comment>
<accession>A0A437QE25</accession>
<dbReference type="PANTHER" id="PTHR43673">
    <property type="entry name" value="NAD(P)H NITROREDUCTASE YDGI-RELATED"/>
    <property type="match status" value="1"/>
</dbReference>